<evidence type="ECO:0000313" key="3">
    <source>
        <dbReference type="EMBL" id="KAA8629580.1"/>
    </source>
</evidence>
<name>A0A8S8ZK80_SORMA</name>
<feature type="compositionally biased region" description="Basic and acidic residues" evidence="1">
    <location>
        <begin position="938"/>
        <end position="950"/>
    </location>
</feature>
<dbReference type="InterPro" id="IPR056599">
    <property type="entry name" value="AAA_lid_fung"/>
</dbReference>
<dbReference type="EMBL" id="NMPR01000131">
    <property type="protein sequence ID" value="KAA8629580.1"/>
    <property type="molecule type" value="Genomic_DNA"/>
</dbReference>
<dbReference type="OMA" id="LVKTHFQ"/>
<dbReference type="VEuPathDB" id="FungiDB:SMAC_08694"/>
<dbReference type="InterPro" id="IPR003959">
    <property type="entry name" value="ATPase_AAA_core"/>
</dbReference>
<sequence>MPKPEGSRQLWREGRSPVRYLRGRHRTGRSISPSDSSEGGSLAHYEEFWTREKTPVVPDYRMVSFELFKNWYGDGYRRYAIEAYVAKTCNTSELLDDIRQEEERRSHPKATSFDDKFREPGSVFEQKHTVVEDSSAVPVEGFIQRVRVQSRPVLQYLLKYADATAVERLSYERGPGVTFIRPFRMLIFFQGKMKEGLNVLENKWADLEKEQSKIDPVISPINISTQQGDNRPATPPMTQNANPEDISRAQGVSEEVQDDRDPADNTYEREDIMDSINALRDMRCYVSFVDKHIMPTARVQKMVKGLPTKIRFDDLWLLFKPGQNIISTVKERTVGVGDHSRYRDADRDTEKWEPYQHVWRISSVTTPRDRLNNLLVKKAKLPTPPTSVNIQDDPDDDAERRMSFQILCFYLDYDGSSWQPVHTRFSIPPYDDEINITSLPFHPLQYCDNSEQILNDLAAMGTRFQNAVTDKRFYYSGLTLERTPRGSLFGDGTYDYDRESIRVHYSPEKYIPFKRSASLSGKLIESEVVVDFEETYMNTPRLRPRSIALSNLNTYRYWQITDDFLPIRVWDSVERKSILHIVRDRVQVDDPVAFLEADQWIDSTSANRWHADEDVNVHAYDHRFEMLEDLGNRFGPLTKRRAVLKEADLVLTPTRVCGYAFKEKGFFMLDLHKLQPIIHQNGVFESLKIPKEYKEMVRSLVSSHFEKKKIERLLGDRSEGSIDQDIIQGKGKGLVILLHGVPGVGKTATAEAVAKENQKPLFTVTYGDLGTNPSELEETLESLFHLANRWDCVLLFDEADVFLAERSRTELKRNALVSVFLRVLEYYHGILFLTTNRVGSIDEAFKSRLHMMLYYPPLGRAQTIAIFKANIAKLKAIERQRQLVVDTPPLTIIEDSILRFAERHYDHGLPGGERWNGRQIKNAFQIAASMAHYTARAQDSELQSRGDGSDGSKGNATVPVLDETQFMKVEKATQDFDHYITQARGFTDAKWAKMSSLRHDEFQPGVASGNFPARNIPAPHPTHISGGAAGGYGGYGTGPTVDSYQPGVPVQAEGNNYHAYRGRSSQRGQGSYEEYDSGGAHHPVGHQSQPRFHDAYRHHSAEHMGQVTLPSRSPGPSTASAHGSGLKPSPNREEYGMQAQTGGNYERYSEMPRPAVYHNDDGEDAYT</sequence>
<evidence type="ECO:0000313" key="4">
    <source>
        <dbReference type="Proteomes" id="UP000433876"/>
    </source>
</evidence>
<accession>A0A8S8ZK80</accession>
<feature type="domain" description="AAA+ ATPase" evidence="2">
    <location>
        <begin position="732"/>
        <end position="859"/>
    </location>
</feature>
<dbReference type="Pfam" id="PF23232">
    <property type="entry name" value="AAA_lid_13"/>
    <property type="match status" value="1"/>
</dbReference>
<dbReference type="Gene3D" id="3.40.50.300">
    <property type="entry name" value="P-loop containing nucleotide triphosphate hydrolases"/>
    <property type="match status" value="1"/>
</dbReference>
<dbReference type="PANTHER" id="PTHR46411:SF3">
    <property type="entry name" value="AAA+ ATPASE DOMAIN-CONTAINING PROTEIN"/>
    <property type="match status" value="1"/>
</dbReference>
<feature type="region of interest" description="Disordered" evidence="1">
    <location>
        <begin position="250"/>
        <end position="269"/>
    </location>
</feature>
<dbReference type="GO" id="GO:0005524">
    <property type="term" value="F:ATP binding"/>
    <property type="evidence" value="ECO:0007669"/>
    <property type="project" value="InterPro"/>
</dbReference>
<dbReference type="AlphaFoldDB" id="A0A8S8ZK80"/>
<dbReference type="Pfam" id="PF22942">
    <property type="entry name" value="DUF7025"/>
    <property type="match status" value="1"/>
</dbReference>
<feature type="region of interest" description="Disordered" evidence="1">
    <location>
        <begin position="221"/>
        <end position="244"/>
    </location>
</feature>
<organism evidence="3 4">
    <name type="scientific">Sordaria macrospora</name>
    <dbReference type="NCBI Taxonomy" id="5147"/>
    <lineage>
        <taxon>Eukaryota</taxon>
        <taxon>Fungi</taxon>
        <taxon>Dikarya</taxon>
        <taxon>Ascomycota</taxon>
        <taxon>Pezizomycotina</taxon>
        <taxon>Sordariomycetes</taxon>
        <taxon>Sordariomycetidae</taxon>
        <taxon>Sordariales</taxon>
        <taxon>Sordariaceae</taxon>
        <taxon>Sordaria</taxon>
    </lineage>
</organism>
<evidence type="ECO:0000256" key="1">
    <source>
        <dbReference type="SAM" id="MobiDB-lite"/>
    </source>
</evidence>
<dbReference type="InterPro" id="IPR054289">
    <property type="entry name" value="DUF7025"/>
</dbReference>
<dbReference type="SUPFAM" id="SSF52540">
    <property type="entry name" value="P-loop containing nucleoside triphosphate hydrolases"/>
    <property type="match status" value="1"/>
</dbReference>
<reference evidence="3 4" key="1">
    <citation type="submission" date="2017-07" db="EMBL/GenBank/DDBJ databases">
        <title>Genome sequence of the Sordaria macrospora wild type strain R19027.</title>
        <authorList>
            <person name="Nowrousian M."/>
            <person name="Teichert I."/>
            <person name="Kueck U."/>
        </authorList>
    </citation>
    <scope>NUCLEOTIDE SEQUENCE [LARGE SCALE GENOMIC DNA]</scope>
    <source>
        <strain evidence="3 4">R19027</strain>
        <tissue evidence="3">Mycelium</tissue>
    </source>
</reference>
<evidence type="ECO:0000259" key="2">
    <source>
        <dbReference type="SMART" id="SM00382"/>
    </source>
</evidence>
<feature type="compositionally biased region" description="Polar residues" evidence="1">
    <location>
        <begin position="1108"/>
        <end position="1121"/>
    </location>
</feature>
<dbReference type="PANTHER" id="PTHR46411">
    <property type="entry name" value="FAMILY ATPASE, PUTATIVE-RELATED"/>
    <property type="match status" value="1"/>
</dbReference>
<dbReference type="Proteomes" id="UP000433876">
    <property type="component" value="Unassembled WGS sequence"/>
</dbReference>
<dbReference type="CDD" id="cd19481">
    <property type="entry name" value="RecA-like_protease"/>
    <property type="match status" value="1"/>
</dbReference>
<dbReference type="InterPro" id="IPR003593">
    <property type="entry name" value="AAA+_ATPase"/>
</dbReference>
<feature type="region of interest" description="Disordered" evidence="1">
    <location>
        <begin position="937"/>
        <end position="957"/>
    </location>
</feature>
<dbReference type="SMART" id="SM00382">
    <property type="entry name" value="AAA"/>
    <property type="match status" value="1"/>
</dbReference>
<feature type="compositionally biased region" description="Basic and acidic residues" evidence="1">
    <location>
        <begin position="259"/>
        <end position="269"/>
    </location>
</feature>
<dbReference type="GO" id="GO:0016887">
    <property type="term" value="F:ATP hydrolysis activity"/>
    <property type="evidence" value="ECO:0007669"/>
    <property type="project" value="InterPro"/>
</dbReference>
<feature type="region of interest" description="Disordered" evidence="1">
    <location>
        <begin position="1106"/>
        <end position="1167"/>
    </location>
</feature>
<gene>
    <name evidence="3" type="ORF">SMACR_08694</name>
</gene>
<comment type="caution">
    <text evidence="3">The sequence shown here is derived from an EMBL/GenBank/DDBJ whole genome shotgun (WGS) entry which is preliminary data.</text>
</comment>
<feature type="region of interest" description="Disordered" evidence="1">
    <location>
        <begin position="1"/>
        <end position="41"/>
    </location>
</feature>
<feature type="compositionally biased region" description="Low complexity" evidence="1">
    <location>
        <begin position="29"/>
        <end position="41"/>
    </location>
</feature>
<feature type="region of interest" description="Disordered" evidence="1">
    <location>
        <begin position="1059"/>
        <end position="1090"/>
    </location>
</feature>
<dbReference type="InterPro" id="IPR027417">
    <property type="entry name" value="P-loop_NTPase"/>
</dbReference>
<dbReference type="Pfam" id="PF00004">
    <property type="entry name" value="AAA"/>
    <property type="match status" value="1"/>
</dbReference>
<protein>
    <recommendedName>
        <fullName evidence="2">AAA+ ATPase domain-containing protein</fullName>
    </recommendedName>
</protein>
<proteinExistence type="predicted"/>